<evidence type="ECO:0000256" key="3">
    <source>
        <dbReference type="ARBA" id="ARBA00023163"/>
    </source>
</evidence>
<proteinExistence type="predicted"/>
<dbReference type="PANTHER" id="PTHR30363">
    <property type="entry name" value="HTH-TYPE TRANSCRIPTIONAL REGULATOR SRLR-RELATED"/>
    <property type="match status" value="1"/>
</dbReference>
<dbReference type="Proteomes" id="UP000195918">
    <property type="component" value="Unassembled WGS sequence"/>
</dbReference>
<dbReference type="GO" id="GO:0003700">
    <property type="term" value="F:DNA-binding transcription factor activity"/>
    <property type="evidence" value="ECO:0007669"/>
    <property type="project" value="InterPro"/>
</dbReference>
<evidence type="ECO:0000313" key="6">
    <source>
        <dbReference type="Proteomes" id="UP000195918"/>
    </source>
</evidence>
<dbReference type="SMART" id="SM01134">
    <property type="entry name" value="DeoRC"/>
    <property type="match status" value="1"/>
</dbReference>
<evidence type="ECO:0000313" key="5">
    <source>
        <dbReference type="EMBL" id="SLM86419.1"/>
    </source>
</evidence>
<sequence>MRSSVKTINLRMNKILDLLQEHGQLTTDELAELLTTSISTVRRDLITLEEKNEIIRKHGFCLYNFKNRDNFDESGPERLKAMIGAKAAELISNNDSVFINTSSTSLNSIKYTKATNLTIISNNLKLASLKLDPQSSYILTGGELRVPKESLVGDIAFNTINDMNADICIIGCSGVDIQHGVTTKILNEAKINKAMIEKTTKIKVLVADHRKIGLISNFKISDLTVFDYLITDEYASSTIIKEYSKLGLKIIQVSGI</sequence>
<dbReference type="EMBL" id="FWFD01000015">
    <property type="protein sequence ID" value="SLM86419.1"/>
    <property type="molecule type" value="Genomic_DNA"/>
</dbReference>
<feature type="domain" description="HTH deoR-type" evidence="4">
    <location>
        <begin position="8"/>
        <end position="63"/>
    </location>
</feature>
<evidence type="ECO:0000259" key="4">
    <source>
        <dbReference type="PROSITE" id="PS51000"/>
    </source>
</evidence>
<reference evidence="6" key="1">
    <citation type="submission" date="2017-02" db="EMBL/GenBank/DDBJ databases">
        <authorList>
            <person name="Dridi B."/>
        </authorList>
    </citation>
    <scope>NUCLEOTIDE SEQUENCE [LARGE SCALE GENOMIC DNA]</scope>
    <source>
        <strain evidence="6">bH819</strain>
    </source>
</reference>
<dbReference type="Gene3D" id="3.40.50.1360">
    <property type="match status" value="1"/>
</dbReference>
<keyword evidence="6" id="KW-1185">Reference proteome</keyword>
<dbReference type="Pfam" id="PF08220">
    <property type="entry name" value="HTH_DeoR"/>
    <property type="match status" value="1"/>
</dbReference>
<dbReference type="PANTHER" id="PTHR30363:SF46">
    <property type="entry name" value="LYSR FAMILY TRANSCRIPTIONAL REGULATOR"/>
    <property type="match status" value="1"/>
</dbReference>
<dbReference type="GO" id="GO:0003677">
    <property type="term" value="F:DNA binding"/>
    <property type="evidence" value="ECO:0007669"/>
    <property type="project" value="UniProtKB-KW"/>
</dbReference>
<protein>
    <submittedName>
        <fullName evidence="5">Transcriptional repressor of the fructose operon, DeoR family</fullName>
    </submittedName>
</protein>
<gene>
    <name evidence="5" type="ORF">FM121_10030</name>
</gene>
<dbReference type="SUPFAM" id="SSF46785">
    <property type="entry name" value="Winged helix' DNA-binding domain"/>
    <property type="match status" value="1"/>
</dbReference>
<keyword evidence="3" id="KW-0804">Transcription</keyword>
<accession>A0A1X6WQ64</accession>
<dbReference type="InterPro" id="IPR014036">
    <property type="entry name" value="DeoR-like_C"/>
</dbReference>
<dbReference type="OrthoDB" id="9797223at2"/>
<keyword evidence="1" id="KW-0805">Transcription regulation</keyword>
<organism evidence="5 6">
    <name type="scientific">Vagococcus fluvialis bH819</name>
    <dbReference type="NCBI Taxonomy" id="1255619"/>
    <lineage>
        <taxon>Bacteria</taxon>
        <taxon>Bacillati</taxon>
        <taxon>Bacillota</taxon>
        <taxon>Bacilli</taxon>
        <taxon>Lactobacillales</taxon>
        <taxon>Enterococcaceae</taxon>
        <taxon>Vagococcus</taxon>
    </lineage>
</organism>
<name>A0A1X6WQ64_9ENTE</name>
<dbReference type="SUPFAM" id="SSF100950">
    <property type="entry name" value="NagB/RpiA/CoA transferase-like"/>
    <property type="match status" value="1"/>
</dbReference>
<dbReference type="SMART" id="SM00420">
    <property type="entry name" value="HTH_DEOR"/>
    <property type="match status" value="1"/>
</dbReference>
<dbReference type="PROSITE" id="PS51000">
    <property type="entry name" value="HTH_DEOR_2"/>
    <property type="match status" value="1"/>
</dbReference>
<dbReference type="Pfam" id="PF00455">
    <property type="entry name" value="DeoRC"/>
    <property type="match status" value="1"/>
</dbReference>
<dbReference type="InterPro" id="IPR037171">
    <property type="entry name" value="NagB/RpiA_transferase-like"/>
</dbReference>
<dbReference type="RefSeq" id="WP_086952049.1">
    <property type="nucleotide sequence ID" value="NZ_FWFD01000015.1"/>
</dbReference>
<evidence type="ECO:0000256" key="2">
    <source>
        <dbReference type="ARBA" id="ARBA00023125"/>
    </source>
</evidence>
<dbReference type="PROSITE" id="PS00894">
    <property type="entry name" value="HTH_DEOR_1"/>
    <property type="match status" value="1"/>
</dbReference>
<dbReference type="InterPro" id="IPR036390">
    <property type="entry name" value="WH_DNA-bd_sf"/>
</dbReference>
<dbReference type="InterPro" id="IPR001034">
    <property type="entry name" value="DeoR_HTH"/>
</dbReference>
<dbReference type="InterPro" id="IPR050313">
    <property type="entry name" value="Carb_Metab_HTH_regulators"/>
</dbReference>
<evidence type="ECO:0000256" key="1">
    <source>
        <dbReference type="ARBA" id="ARBA00023015"/>
    </source>
</evidence>
<keyword evidence="2" id="KW-0238">DNA-binding</keyword>
<dbReference type="AlphaFoldDB" id="A0A1X6WQ64"/>
<dbReference type="InterPro" id="IPR036388">
    <property type="entry name" value="WH-like_DNA-bd_sf"/>
</dbReference>
<dbReference type="Gene3D" id="1.10.10.10">
    <property type="entry name" value="Winged helix-like DNA-binding domain superfamily/Winged helix DNA-binding domain"/>
    <property type="match status" value="1"/>
</dbReference>
<dbReference type="InterPro" id="IPR018356">
    <property type="entry name" value="Tscrpt_reg_HTH_DeoR_CS"/>
</dbReference>
<dbReference type="PRINTS" id="PR00037">
    <property type="entry name" value="HTHLACR"/>
</dbReference>